<evidence type="ECO:0000313" key="1">
    <source>
        <dbReference type="EMBL" id="KAF3515902.1"/>
    </source>
</evidence>
<evidence type="ECO:0008006" key="3">
    <source>
        <dbReference type="Google" id="ProtNLM"/>
    </source>
</evidence>
<dbReference type="Proteomes" id="UP000266723">
    <property type="component" value="Unassembled WGS sequence"/>
</dbReference>
<dbReference type="EMBL" id="QGKV02001556">
    <property type="protein sequence ID" value="KAF3515902.1"/>
    <property type="molecule type" value="Genomic_DNA"/>
</dbReference>
<protein>
    <recommendedName>
        <fullName evidence="3">Transmembrane protein</fullName>
    </recommendedName>
</protein>
<keyword evidence="2" id="KW-1185">Reference proteome</keyword>
<accession>A0ABQ7AP46</accession>
<evidence type="ECO:0000313" key="2">
    <source>
        <dbReference type="Proteomes" id="UP000266723"/>
    </source>
</evidence>
<sequence>MVFVGWSQRFRFPKQIDLCFLDLSLSLLWFRSRIRDGGVSLSSGVAADMCSVPLSFSLVARRLSSVTSLCSVGVVVYGEQIKSNTLEKIHVFGCLFLSVLEFFSWPLNKCLFRFVLCLFRSRWLRLVKHYKEVEAFRFSDEGSAEKGA</sequence>
<comment type="caution">
    <text evidence="1">The sequence shown here is derived from an EMBL/GenBank/DDBJ whole genome shotgun (WGS) entry which is preliminary data.</text>
</comment>
<gene>
    <name evidence="1" type="ORF">DY000_02061960</name>
</gene>
<organism evidence="1 2">
    <name type="scientific">Brassica cretica</name>
    <name type="common">Mustard</name>
    <dbReference type="NCBI Taxonomy" id="69181"/>
    <lineage>
        <taxon>Eukaryota</taxon>
        <taxon>Viridiplantae</taxon>
        <taxon>Streptophyta</taxon>
        <taxon>Embryophyta</taxon>
        <taxon>Tracheophyta</taxon>
        <taxon>Spermatophyta</taxon>
        <taxon>Magnoliopsida</taxon>
        <taxon>eudicotyledons</taxon>
        <taxon>Gunneridae</taxon>
        <taxon>Pentapetalae</taxon>
        <taxon>rosids</taxon>
        <taxon>malvids</taxon>
        <taxon>Brassicales</taxon>
        <taxon>Brassicaceae</taxon>
        <taxon>Brassiceae</taxon>
        <taxon>Brassica</taxon>
    </lineage>
</organism>
<reference evidence="1 2" key="1">
    <citation type="journal article" date="2020" name="BMC Genomics">
        <title>Intraspecific diversification of the crop wild relative Brassica cretica Lam. using demographic model selection.</title>
        <authorList>
            <person name="Kioukis A."/>
            <person name="Michalopoulou V.A."/>
            <person name="Briers L."/>
            <person name="Pirintsos S."/>
            <person name="Studholme D.J."/>
            <person name="Pavlidis P."/>
            <person name="Sarris P.F."/>
        </authorList>
    </citation>
    <scope>NUCLEOTIDE SEQUENCE [LARGE SCALE GENOMIC DNA]</scope>
    <source>
        <strain evidence="2">cv. PFS-1207/04</strain>
    </source>
</reference>
<proteinExistence type="predicted"/>
<name>A0ABQ7AP46_BRACR</name>